<dbReference type="Gene3D" id="3.30.300.130">
    <property type="entry name" value="Fe-S cluster assembly (FSCA)"/>
    <property type="match status" value="1"/>
</dbReference>
<organism evidence="2">
    <name type="scientific">bioreactor metagenome</name>
    <dbReference type="NCBI Taxonomy" id="1076179"/>
    <lineage>
        <taxon>unclassified sequences</taxon>
        <taxon>metagenomes</taxon>
        <taxon>ecological metagenomes</taxon>
    </lineage>
</organism>
<accession>A0A644T805</accession>
<dbReference type="Pfam" id="PF01106">
    <property type="entry name" value="NifU"/>
    <property type="match status" value="1"/>
</dbReference>
<evidence type="ECO:0000313" key="2">
    <source>
        <dbReference type="EMBL" id="MPL63063.1"/>
    </source>
</evidence>
<dbReference type="EMBL" id="VSSQ01000020">
    <property type="protein sequence ID" value="MPL63063.1"/>
    <property type="molecule type" value="Genomic_DNA"/>
</dbReference>
<proteinExistence type="predicted"/>
<sequence>MSNHEELAIKVKNIIEQIRPYLQADGGDISFVELTEDKVVNVELQGACGSCPFSRMTLKNGVEEAVRKALPEIKSVEALNM</sequence>
<dbReference type="GO" id="GO:0005506">
    <property type="term" value="F:iron ion binding"/>
    <property type="evidence" value="ECO:0007669"/>
    <property type="project" value="InterPro"/>
</dbReference>
<dbReference type="PANTHER" id="PTHR11178">
    <property type="entry name" value="IRON-SULFUR CLUSTER SCAFFOLD PROTEIN NFU-RELATED"/>
    <property type="match status" value="1"/>
</dbReference>
<dbReference type="GO" id="GO:0051536">
    <property type="term" value="F:iron-sulfur cluster binding"/>
    <property type="evidence" value="ECO:0007669"/>
    <property type="project" value="InterPro"/>
</dbReference>
<dbReference type="InterPro" id="IPR001075">
    <property type="entry name" value="NIF_FeS_clus_asmbl_NifU_C"/>
</dbReference>
<dbReference type="SUPFAM" id="SSF117916">
    <property type="entry name" value="Fe-S cluster assembly (FSCA) domain-like"/>
    <property type="match status" value="1"/>
</dbReference>
<dbReference type="GO" id="GO:0016226">
    <property type="term" value="P:iron-sulfur cluster assembly"/>
    <property type="evidence" value="ECO:0007669"/>
    <property type="project" value="InterPro"/>
</dbReference>
<dbReference type="AlphaFoldDB" id="A0A644T805"/>
<evidence type="ECO:0000259" key="1">
    <source>
        <dbReference type="Pfam" id="PF01106"/>
    </source>
</evidence>
<protein>
    <submittedName>
        <fullName evidence="2">Fe/S biogenesis protein NfuA</fullName>
    </submittedName>
</protein>
<gene>
    <name evidence="2" type="primary">nfuA_2</name>
    <name evidence="2" type="ORF">SDC9_08683</name>
</gene>
<comment type="caution">
    <text evidence="2">The sequence shown here is derived from an EMBL/GenBank/DDBJ whole genome shotgun (WGS) entry which is preliminary data.</text>
</comment>
<reference evidence="2" key="1">
    <citation type="submission" date="2019-08" db="EMBL/GenBank/DDBJ databases">
        <authorList>
            <person name="Kucharzyk K."/>
            <person name="Murdoch R.W."/>
            <person name="Higgins S."/>
            <person name="Loffler F."/>
        </authorList>
    </citation>
    <scope>NUCLEOTIDE SEQUENCE</scope>
</reference>
<dbReference type="InterPro" id="IPR034904">
    <property type="entry name" value="FSCA_dom_sf"/>
</dbReference>
<feature type="domain" description="NIF system FeS cluster assembly NifU C-terminal" evidence="1">
    <location>
        <begin position="11"/>
        <end position="77"/>
    </location>
</feature>
<name>A0A644T805_9ZZZZ</name>